<comment type="caution">
    <text evidence="1">The sequence shown here is derived from an EMBL/GenBank/DDBJ whole genome shotgun (WGS) entry which is preliminary data.</text>
</comment>
<organism evidence="1 2">
    <name type="scientific">Fusarium keratoplasticum</name>
    <dbReference type="NCBI Taxonomy" id="1328300"/>
    <lineage>
        <taxon>Eukaryota</taxon>
        <taxon>Fungi</taxon>
        <taxon>Dikarya</taxon>
        <taxon>Ascomycota</taxon>
        <taxon>Pezizomycotina</taxon>
        <taxon>Sordariomycetes</taxon>
        <taxon>Hypocreomycetidae</taxon>
        <taxon>Hypocreales</taxon>
        <taxon>Nectriaceae</taxon>
        <taxon>Fusarium</taxon>
        <taxon>Fusarium solani species complex</taxon>
    </lineage>
</organism>
<protein>
    <submittedName>
        <fullName evidence="1">Uncharacterized protein</fullName>
    </submittedName>
</protein>
<reference evidence="1" key="1">
    <citation type="submission" date="2022-06" db="EMBL/GenBank/DDBJ databases">
        <title>Fusarium solani species complex genomes reveal bases of compartmentalisation and animal pathogenesis.</title>
        <authorList>
            <person name="Tsai I.J."/>
        </authorList>
    </citation>
    <scope>NUCLEOTIDE SEQUENCE</scope>
    <source>
        <strain evidence="1">Fu6.1</strain>
    </source>
</reference>
<gene>
    <name evidence="1" type="ORF">NCS57_00000600</name>
</gene>
<dbReference type="EMBL" id="CM046503">
    <property type="protein sequence ID" value="KAI8683366.1"/>
    <property type="molecule type" value="Genomic_DNA"/>
</dbReference>
<keyword evidence="2" id="KW-1185">Reference proteome</keyword>
<dbReference type="Proteomes" id="UP001065298">
    <property type="component" value="Chromosome 1"/>
</dbReference>
<sequence>MGYNFAQGLGELREAVHQYEPSRIKTHVDHALAKTDPRIVAQTQPSHSQKYLGETQDRPADVDLEFDSYEQDCNMMASDVVGGKAVDPPSLDAAPPFIDVYFSTIHSPYPFVPQSVFRKAYHKVQDSRNEKRRLDSTRLALMYVICAIGAYYTSFTGKDSGIGTLHEVYFLHAHSLTAPSPDSLKGKGLLKAESRRRVWYSSCVLDHLLSFQLGLPPAIHDYDCHVPLPSRTGDSDTDWDGTHLATAEEDSSSTIDYFLAVSAFSGIVGHTLRDLYGPKRNQRTTDDLVSTKDLDQRLVNWKLELPGRPRIDLGHAFEKSFIFKRQCNKLAIKFHHLRALIHRPYLCYPLLRHLDDANVGLMQTDWSVISFYEKSCVMEARKTARLMYGISTEEALVHDFPWWQMISSLICSGCILLGSSIFTQPTDDTFAEYANALSDDAETCLKVFEALSLNSTGARIARDMTERLRECGVKWRQATCTSPPTHSPPNLHGQHISLSEGVVPIPQDWPAEIVDSMAWSAQFSGAVQSGWQL</sequence>
<evidence type="ECO:0000313" key="1">
    <source>
        <dbReference type="EMBL" id="KAI8683366.1"/>
    </source>
</evidence>
<evidence type="ECO:0000313" key="2">
    <source>
        <dbReference type="Proteomes" id="UP001065298"/>
    </source>
</evidence>
<name>A0ACC0RB54_9HYPO</name>
<proteinExistence type="predicted"/>
<accession>A0ACC0RB54</accession>